<name>A0A0K1JEW2_9MICO</name>
<keyword evidence="2" id="KW-1185">Reference proteome</keyword>
<dbReference type="STRING" id="571913.VV02_04220"/>
<reference evidence="1 2" key="1">
    <citation type="submission" date="2015-03" db="EMBL/GenBank/DDBJ databases">
        <title>Luteipulveratus halotolerans sp. nov., a novel actinobacterium (Dermacoccaceae) from Sarawak, Malaysia.</title>
        <authorList>
            <person name="Juboi H."/>
            <person name="Basik A."/>
            <person name="Shamsul S.S."/>
            <person name="Arnold P."/>
            <person name="Schmitt E.K."/>
            <person name="Sanglier J.-J."/>
            <person name="Yeo T."/>
        </authorList>
    </citation>
    <scope>NUCLEOTIDE SEQUENCE [LARGE SCALE GENOMIC DNA]</scope>
    <source>
        <strain evidence="1 2">MN07-A0370</strain>
    </source>
</reference>
<dbReference type="EMBL" id="CP011112">
    <property type="protein sequence ID" value="AKU15252.1"/>
    <property type="molecule type" value="Genomic_DNA"/>
</dbReference>
<organism evidence="1 2">
    <name type="scientific">Luteipulveratus mongoliensis</name>
    <dbReference type="NCBI Taxonomy" id="571913"/>
    <lineage>
        <taxon>Bacteria</taxon>
        <taxon>Bacillati</taxon>
        <taxon>Actinomycetota</taxon>
        <taxon>Actinomycetes</taxon>
        <taxon>Micrococcales</taxon>
        <taxon>Dermacoccaceae</taxon>
        <taxon>Luteipulveratus</taxon>
    </lineage>
</organism>
<dbReference type="Proteomes" id="UP000066480">
    <property type="component" value="Chromosome"/>
</dbReference>
<dbReference type="KEGG" id="lmoi:VV02_04220"/>
<evidence type="ECO:0000313" key="2">
    <source>
        <dbReference type="Proteomes" id="UP000066480"/>
    </source>
</evidence>
<sequence length="60" mass="7114">MFQFNEQQSDAEVAHRHQRIARDEEITHDWEIPLTLLAHHAAFTFGRDLPRPRHGSSPRR</sequence>
<evidence type="ECO:0000313" key="1">
    <source>
        <dbReference type="EMBL" id="AKU15252.1"/>
    </source>
</evidence>
<gene>
    <name evidence="1" type="ORF">VV02_04220</name>
</gene>
<proteinExistence type="predicted"/>
<dbReference type="RefSeq" id="WP_052590089.1">
    <property type="nucleotide sequence ID" value="NZ_CP011112.1"/>
</dbReference>
<protein>
    <submittedName>
        <fullName evidence="1">Uncharacterized protein</fullName>
    </submittedName>
</protein>
<accession>A0A0K1JEW2</accession>
<dbReference type="AlphaFoldDB" id="A0A0K1JEW2"/>